<dbReference type="GO" id="GO:0034599">
    <property type="term" value="P:cellular response to oxidative stress"/>
    <property type="evidence" value="ECO:0007669"/>
    <property type="project" value="InterPro"/>
</dbReference>
<dbReference type="InterPro" id="IPR021100">
    <property type="entry name" value="N-glycosylation_EOS1"/>
</dbReference>
<evidence type="ECO:0000313" key="4">
    <source>
        <dbReference type="Proteomes" id="UP000182259"/>
    </source>
</evidence>
<dbReference type="PANTHER" id="PTHR28147">
    <property type="entry name" value="N-GLYCOSYLATION PROTEIN EOS1"/>
    <property type="match status" value="1"/>
</dbReference>
<dbReference type="Proteomes" id="UP000182259">
    <property type="component" value="Chromosome II"/>
</dbReference>
<dbReference type="AlphaFoldDB" id="A0A1L0BIH0"/>
<feature type="transmembrane region" description="Helical" evidence="2">
    <location>
        <begin position="221"/>
        <end position="239"/>
    </location>
</feature>
<feature type="transmembrane region" description="Helical" evidence="2">
    <location>
        <begin position="323"/>
        <end position="346"/>
    </location>
</feature>
<feature type="transmembrane region" description="Helical" evidence="2">
    <location>
        <begin position="246"/>
        <end position="269"/>
    </location>
</feature>
<organism evidence="3 4">
    <name type="scientific">Sungouiella intermedia</name>
    <dbReference type="NCBI Taxonomy" id="45354"/>
    <lineage>
        <taxon>Eukaryota</taxon>
        <taxon>Fungi</taxon>
        <taxon>Dikarya</taxon>
        <taxon>Ascomycota</taxon>
        <taxon>Saccharomycotina</taxon>
        <taxon>Pichiomycetes</taxon>
        <taxon>Metschnikowiaceae</taxon>
        <taxon>Sungouiella</taxon>
    </lineage>
</organism>
<feature type="transmembrane region" description="Helical" evidence="2">
    <location>
        <begin position="176"/>
        <end position="201"/>
    </location>
</feature>
<feature type="compositionally biased region" description="Polar residues" evidence="1">
    <location>
        <begin position="97"/>
        <end position="130"/>
    </location>
</feature>
<dbReference type="PANTHER" id="PTHR28147:SF1">
    <property type="entry name" value="N-GLYCOSYLATION PROTEIN EOS1"/>
    <property type="match status" value="1"/>
</dbReference>
<dbReference type="GO" id="GO:0005789">
    <property type="term" value="C:endoplasmic reticulum membrane"/>
    <property type="evidence" value="ECO:0007669"/>
    <property type="project" value="InterPro"/>
</dbReference>
<gene>
    <name evidence="3" type="ORF">SAMEA4029009_CIC11G00000002608</name>
</gene>
<reference evidence="3 4" key="1">
    <citation type="submission" date="2016-10" db="EMBL/GenBank/DDBJ databases">
        <authorList>
            <person name="de Groot N.N."/>
        </authorList>
    </citation>
    <scope>NUCLEOTIDE SEQUENCE [LARGE SCALE GENOMIC DNA]</scope>
    <source>
        <strain evidence="3 4">PYCC 4715</strain>
    </source>
</reference>
<feature type="compositionally biased region" description="Basic and acidic residues" evidence="1">
    <location>
        <begin position="133"/>
        <end position="150"/>
    </location>
</feature>
<dbReference type="GO" id="GO:0006487">
    <property type="term" value="P:protein N-linked glycosylation"/>
    <property type="evidence" value="ECO:0007669"/>
    <property type="project" value="TreeGrafter"/>
</dbReference>
<feature type="region of interest" description="Disordered" evidence="1">
    <location>
        <begin position="97"/>
        <end position="159"/>
    </location>
</feature>
<dbReference type="EMBL" id="LT635765">
    <property type="protein sequence ID" value="SGZ51161.1"/>
    <property type="molecule type" value="Genomic_DNA"/>
</dbReference>
<protein>
    <submittedName>
        <fullName evidence="3">CIC11C00000002608</fullName>
    </submittedName>
</protein>
<sequence>MDRFRLRFSLSRLLAHHIEESYTIRRLRDSSLDLFLEARDEVPEMTRYDQISHINQPNPVSLTAQSIPLDAVDLSRYLPVQQNLYDPGERIPSYELSQEQHQNQIRNRNARGTGSSTGDSGPAIVTTTNLRGRFFESRPSRNLGRDRDRSTSSPARSGRKSLKSLGLKFLNARQHILLALCRDISLIPCFHGLFQAWWVFLRSGPNLNVYLVKTSARMSEHFLTGIWCIVSGYLLYQVLDGLMVRWIVTYSTTGAIVRMLSMSTILITIEEYLIAAFSAEGYTYTLHTWILISCALTLLYVVQNFVTSNIDLKGKQRRRFFDLYAIAVFAVVPVGLASFITMIGVLRSLLILRMDLVDQMAVGVVG</sequence>
<evidence type="ECO:0000313" key="3">
    <source>
        <dbReference type="EMBL" id="SGZ51161.1"/>
    </source>
</evidence>
<feature type="transmembrane region" description="Helical" evidence="2">
    <location>
        <begin position="281"/>
        <end position="302"/>
    </location>
</feature>
<name>A0A1L0BIH0_9ASCO</name>
<evidence type="ECO:0000256" key="2">
    <source>
        <dbReference type="SAM" id="Phobius"/>
    </source>
</evidence>
<accession>A0A1L0BIH0</accession>
<keyword evidence="2" id="KW-1133">Transmembrane helix</keyword>
<dbReference type="PRINTS" id="PR02070">
    <property type="entry name" value="NGLYCOSEOS1"/>
</dbReference>
<proteinExistence type="predicted"/>
<evidence type="ECO:0000256" key="1">
    <source>
        <dbReference type="SAM" id="MobiDB-lite"/>
    </source>
</evidence>
<keyword evidence="2" id="KW-0472">Membrane</keyword>
<keyword evidence="2" id="KW-0812">Transmembrane</keyword>
<dbReference type="Pfam" id="PF12326">
    <property type="entry name" value="EOS1"/>
    <property type="match status" value="2"/>
</dbReference>